<dbReference type="InterPro" id="IPR013149">
    <property type="entry name" value="ADH-like_C"/>
</dbReference>
<reference evidence="2 3" key="1">
    <citation type="journal article" date="2010" name="BMC Genomics">
        <title>Genome comparison of the epiphytic bacteria Erwinia billingiae and E. tasmaniensis with the pear pathogen E. pyrifoliae.</title>
        <authorList>
            <person name="Kube M."/>
            <person name="Migdoll A.M."/>
            <person name="Gehring I."/>
            <person name="Heitmann K."/>
            <person name="Mayer Y."/>
            <person name="Kuhl H."/>
            <person name="Knaust F."/>
            <person name="Geider K."/>
            <person name="Reinhardt R."/>
        </authorList>
    </citation>
    <scope>NUCLEOTIDE SEQUENCE [LARGE SCALE GENOMIC DNA]</scope>
    <source>
        <strain evidence="2 3">Eb661</strain>
    </source>
</reference>
<dbReference type="Pfam" id="PF00107">
    <property type="entry name" value="ADH_zinc_N"/>
    <property type="match status" value="1"/>
</dbReference>
<dbReference type="Gene3D" id="3.90.180.10">
    <property type="entry name" value="Medium-chain alcohol dehydrogenases, catalytic domain"/>
    <property type="match status" value="1"/>
</dbReference>
<name>D8MSF8_ERWBE</name>
<keyword evidence="3" id="KW-1185">Reference proteome</keyword>
<dbReference type="InterPro" id="IPR051397">
    <property type="entry name" value="Zn-ADH-like_protein"/>
</dbReference>
<dbReference type="SMART" id="SM00829">
    <property type="entry name" value="PKS_ER"/>
    <property type="match status" value="1"/>
</dbReference>
<proteinExistence type="predicted"/>
<dbReference type="InterPro" id="IPR011032">
    <property type="entry name" value="GroES-like_sf"/>
</dbReference>
<gene>
    <name evidence="2" type="ordered locus">EbC_22340</name>
</gene>
<evidence type="ECO:0000313" key="2">
    <source>
        <dbReference type="EMBL" id="CAX59765.1"/>
    </source>
</evidence>
<dbReference type="RefSeq" id="WP_013202252.1">
    <property type="nucleotide sequence ID" value="NC_014306.1"/>
</dbReference>
<protein>
    <submittedName>
        <fullName evidence="2">Alcohol dehydrogenase, zinc-binding</fullName>
    </submittedName>
</protein>
<dbReference type="KEGG" id="ebi:EbC_22340"/>
<dbReference type="EMBL" id="FP236843">
    <property type="protein sequence ID" value="CAX59765.1"/>
    <property type="molecule type" value="Genomic_DNA"/>
</dbReference>
<feature type="domain" description="Enoyl reductase (ER)" evidence="1">
    <location>
        <begin position="16"/>
        <end position="264"/>
    </location>
</feature>
<dbReference type="SUPFAM" id="SSF50129">
    <property type="entry name" value="GroES-like"/>
    <property type="match status" value="1"/>
</dbReference>
<dbReference type="Gene3D" id="3.40.50.720">
    <property type="entry name" value="NAD(P)-binding Rossmann-like Domain"/>
    <property type="match status" value="1"/>
</dbReference>
<evidence type="ECO:0000313" key="3">
    <source>
        <dbReference type="Proteomes" id="UP000008793"/>
    </source>
</evidence>
<evidence type="ECO:0000259" key="1">
    <source>
        <dbReference type="SMART" id="SM00829"/>
    </source>
</evidence>
<dbReference type="PANTHER" id="PTHR43677">
    <property type="entry name" value="SHORT-CHAIN DEHYDROGENASE/REDUCTASE"/>
    <property type="match status" value="1"/>
</dbReference>
<dbReference type="PANTHER" id="PTHR43677:SF11">
    <property type="entry name" value="ZINC-CONTAINING ALCOHOL DEHYDROGENASE"/>
    <property type="match status" value="1"/>
</dbReference>
<dbReference type="HOGENOM" id="CLU_026673_7_0_6"/>
<dbReference type="GeneID" id="90512242"/>
<dbReference type="SUPFAM" id="SSF51735">
    <property type="entry name" value="NAD(P)-binding Rossmann-fold domains"/>
    <property type="match status" value="1"/>
</dbReference>
<dbReference type="InterPro" id="IPR036291">
    <property type="entry name" value="NAD(P)-bd_dom_sf"/>
</dbReference>
<dbReference type="AlphaFoldDB" id="D8MSF8"/>
<organism evidence="3">
    <name type="scientific">Erwinia billingiae (strain Eb661)</name>
    <dbReference type="NCBI Taxonomy" id="634500"/>
    <lineage>
        <taxon>Bacteria</taxon>
        <taxon>Pseudomonadati</taxon>
        <taxon>Pseudomonadota</taxon>
        <taxon>Gammaproteobacteria</taxon>
        <taxon>Enterobacterales</taxon>
        <taxon>Erwiniaceae</taxon>
        <taxon>Erwinia</taxon>
    </lineage>
</organism>
<dbReference type="Proteomes" id="UP000008793">
    <property type="component" value="Chromosome"/>
</dbReference>
<sequence>MKAAIVTKAGQLPVYGDFAEPVATDNAQRIVVKAAALSHLVKNRASGNHYSASGQYPFIAGIDGVGIQDDGQRVYFIKPVAPYGSMAEQTLVPAAQCIALADDLDDITAAAIANPGMSSWAALTERAQLQIGETVLINGATGISGKLAVQIARYLGAKKIIATGRNPAVLEQLMLLGADVVIPLTQEEEALNAQFGEQFAQGVDVVIDYLWGKSAGHLLTSAAKMAEDGKPVRFVQVGSMSGNEITLSSAILRSKAIALMGSGLGSVSDRGLLRTLKGLLKAAVPAGFQLATNPVTLSRVAEVWEADDSAARTVFTV</sequence>
<dbReference type="eggNOG" id="COG0604">
    <property type="taxonomic scope" value="Bacteria"/>
</dbReference>
<accession>D8MSF8</accession>
<dbReference type="GO" id="GO:0016491">
    <property type="term" value="F:oxidoreductase activity"/>
    <property type="evidence" value="ECO:0007669"/>
    <property type="project" value="InterPro"/>
</dbReference>
<dbReference type="InterPro" id="IPR020843">
    <property type="entry name" value="ER"/>
</dbReference>